<dbReference type="OrthoDB" id="9800872at2"/>
<keyword evidence="3" id="KW-0808">Transferase</keyword>
<dbReference type="CDD" id="cd00158">
    <property type="entry name" value="RHOD"/>
    <property type="match status" value="1"/>
</dbReference>
<name>A0A2U3LC40_9BACT</name>
<evidence type="ECO:0000313" key="3">
    <source>
        <dbReference type="EMBL" id="SPF49473.1"/>
    </source>
</evidence>
<sequence length="186" mass="20318">MARFITISQFRDNPPLQAQLVDVRSPSEFAAGHVPGAVNIPMDQMESRLQDLRSDIPVVLICQAGKRACMTADLLDSSQREIAVLEGGTKAWRQAGLPLVCCSKARWSLERQVRLMAGLLVLTSSLLAITMNHWWVLLCGFAGLGLTFAGLTDICPTGMLLEKMPWNKKAVSCKPAFPVAGPVQDR</sequence>
<dbReference type="PROSITE" id="PS00380">
    <property type="entry name" value="RHODANESE_1"/>
    <property type="match status" value="1"/>
</dbReference>
<reference evidence="4" key="1">
    <citation type="submission" date="2018-02" db="EMBL/GenBank/DDBJ databases">
        <authorList>
            <person name="Hausmann B."/>
        </authorList>
    </citation>
    <scope>NUCLEOTIDE SEQUENCE [LARGE SCALE GENOMIC DNA]</scope>
    <source>
        <strain evidence="4">Peat soil MAG SbA1</strain>
    </source>
</reference>
<keyword evidence="1" id="KW-0472">Membrane</keyword>
<dbReference type="SMART" id="SM00450">
    <property type="entry name" value="RHOD"/>
    <property type="match status" value="1"/>
</dbReference>
<gene>
    <name evidence="3" type="ORF">SBA1_910021</name>
</gene>
<keyword evidence="1" id="KW-1133">Transmembrane helix</keyword>
<dbReference type="Proteomes" id="UP000238701">
    <property type="component" value="Unassembled WGS sequence"/>
</dbReference>
<evidence type="ECO:0000259" key="2">
    <source>
        <dbReference type="PROSITE" id="PS50206"/>
    </source>
</evidence>
<dbReference type="InterPro" id="IPR001307">
    <property type="entry name" value="Thiosulphate_STrfase_CS"/>
</dbReference>
<dbReference type="Pfam" id="PF00581">
    <property type="entry name" value="Rhodanese"/>
    <property type="match status" value="1"/>
</dbReference>
<feature type="domain" description="Rhodanese" evidence="2">
    <location>
        <begin position="17"/>
        <end position="101"/>
    </location>
</feature>
<dbReference type="SUPFAM" id="SSF52821">
    <property type="entry name" value="Rhodanese/Cell cycle control phosphatase"/>
    <property type="match status" value="1"/>
</dbReference>
<dbReference type="PROSITE" id="PS50206">
    <property type="entry name" value="RHODANESE_3"/>
    <property type="match status" value="1"/>
</dbReference>
<protein>
    <submittedName>
        <fullName evidence="3">Rhodanese/sulfurtransferase-like protein</fullName>
    </submittedName>
</protein>
<organism evidence="3 4">
    <name type="scientific">Candidatus Sulfotelmatobacter kueseliae</name>
    <dbReference type="NCBI Taxonomy" id="2042962"/>
    <lineage>
        <taxon>Bacteria</taxon>
        <taxon>Pseudomonadati</taxon>
        <taxon>Acidobacteriota</taxon>
        <taxon>Terriglobia</taxon>
        <taxon>Terriglobales</taxon>
        <taxon>Candidatus Korobacteraceae</taxon>
        <taxon>Candidatus Sulfotelmatobacter</taxon>
    </lineage>
</organism>
<feature type="transmembrane region" description="Helical" evidence="1">
    <location>
        <begin position="113"/>
        <end position="129"/>
    </location>
</feature>
<proteinExistence type="predicted"/>
<keyword evidence="1" id="KW-0812">Transmembrane</keyword>
<dbReference type="PANTHER" id="PTHR44086">
    <property type="entry name" value="THIOSULFATE SULFURTRANSFERASE RDL2, MITOCHONDRIAL-RELATED"/>
    <property type="match status" value="1"/>
</dbReference>
<dbReference type="PANTHER" id="PTHR44086:SF10">
    <property type="entry name" value="THIOSULFATE SULFURTRANSFERASE_RHODANESE-LIKE DOMAIN-CONTAINING PROTEIN 3"/>
    <property type="match status" value="1"/>
</dbReference>
<evidence type="ECO:0000313" key="4">
    <source>
        <dbReference type="Proteomes" id="UP000238701"/>
    </source>
</evidence>
<dbReference type="InterPro" id="IPR036873">
    <property type="entry name" value="Rhodanese-like_dom_sf"/>
</dbReference>
<dbReference type="Gene3D" id="3.40.250.10">
    <property type="entry name" value="Rhodanese-like domain"/>
    <property type="match status" value="1"/>
</dbReference>
<dbReference type="InterPro" id="IPR021309">
    <property type="entry name" value="YgaP-like_TM"/>
</dbReference>
<dbReference type="Gene3D" id="6.10.140.1340">
    <property type="match status" value="1"/>
</dbReference>
<dbReference type="EMBL" id="OMOD01000190">
    <property type="protein sequence ID" value="SPF49473.1"/>
    <property type="molecule type" value="Genomic_DNA"/>
</dbReference>
<dbReference type="Pfam" id="PF11127">
    <property type="entry name" value="YgaP-like_TM"/>
    <property type="match status" value="1"/>
</dbReference>
<evidence type="ECO:0000256" key="1">
    <source>
        <dbReference type="SAM" id="Phobius"/>
    </source>
</evidence>
<dbReference type="AlphaFoldDB" id="A0A2U3LC40"/>
<dbReference type="GO" id="GO:0004792">
    <property type="term" value="F:thiosulfate-cyanide sulfurtransferase activity"/>
    <property type="evidence" value="ECO:0007669"/>
    <property type="project" value="InterPro"/>
</dbReference>
<accession>A0A2U3LC40</accession>
<dbReference type="InterPro" id="IPR001763">
    <property type="entry name" value="Rhodanese-like_dom"/>
</dbReference>